<comment type="caution">
    <text evidence="1">The sequence shown here is derived from an EMBL/GenBank/DDBJ whole genome shotgun (WGS) entry which is preliminary data.</text>
</comment>
<sequence length="243" mass="27755">MKDLIEPFLYPHNLFLWGLLFAVLRYRKTGLLLLFVWFYAFGNGYAANQVRHWYNSVISTDTVAADFSGNYVVLGCGGTATAIPDCARSRLDQLSSVISTRTDQPIVHITTLFCQPYLDYLRPKVPAGVDLDCFHGGSTTYHEFYQLADRLDRQHPLVFVSSDYHAFRVKKLAEQYLFDAKVYASPSSTFRPVNCGAVCFLTVNLSNYDLFAKLTAEMSSYYVYDLTKGWSDWYKSDAIKNRQ</sequence>
<keyword evidence="2" id="KW-1185">Reference proteome</keyword>
<evidence type="ECO:0000313" key="2">
    <source>
        <dbReference type="Proteomes" id="UP000283077"/>
    </source>
</evidence>
<organism evidence="1 2">
    <name type="scientific">Rheinheimera riviphila</name>
    <dbReference type="NCBI Taxonomy" id="1834037"/>
    <lineage>
        <taxon>Bacteria</taxon>
        <taxon>Pseudomonadati</taxon>
        <taxon>Pseudomonadota</taxon>
        <taxon>Gammaproteobacteria</taxon>
        <taxon>Chromatiales</taxon>
        <taxon>Chromatiaceae</taxon>
        <taxon>Rheinheimera</taxon>
    </lineage>
</organism>
<name>A0A437R2Z2_9GAMM</name>
<dbReference type="RefSeq" id="WP_127697525.1">
    <property type="nucleotide sequence ID" value="NZ_SACS01000002.1"/>
</dbReference>
<gene>
    <name evidence="1" type="ORF">EOE67_02745</name>
</gene>
<accession>A0A437R2Z2</accession>
<dbReference type="Proteomes" id="UP000283077">
    <property type="component" value="Unassembled WGS sequence"/>
</dbReference>
<dbReference type="EMBL" id="SACS01000002">
    <property type="protein sequence ID" value="RVU41140.1"/>
    <property type="molecule type" value="Genomic_DNA"/>
</dbReference>
<dbReference type="OrthoDB" id="5760051at2"/>
<evidence type="ECO:0008006" key="3">
    <source>
        <dbReference type="Google" id="ProtNLM"/>
    </source>
</evidence>
<dbReference type="AlphaFoldDB" id="A0A437R2Z2"/>
<proteinExistence type="predicted"/>
<evidence type="ECO:0000313" key="1">
    <source>
        <dbReference type="EMBL" id="RVU41140.1"/>
    </source>
</evidence>
<reference evidence="1 2" key="1">
    <citation type="submission" date="2019-01" db="EMBL/GenBank/DDBJ databases">
        <authorList>
            <person name="Chen W.-M."/>
        </authorList>
    </citation>
    <scope>NUCLEOTIDE SEQUENCE [LARGE SCALE GENOMIC DNA]</scope>
    <source>
        <strain evidence="1 2">KYPC3</strain>
    </source>
</reference>
<protein>
    <recommendedName>
        <fullName evidence="3">YdcF family protein</fullName>
    </recommendedName>
</protein>